<feature type="transmembrane region" description="Helical" evidence="1">
    <location>
        <begin position="22"/>
        <end position="40"/>
    </location>
</feature>
<evidence type="ECO:0000313" key="3">
    <source>
        <dbReference type="Proteomes" id="UP000004994"/>
    </source>
</evidence>
<proteinExistence type="predicted"/>
<reference evidence="2" key="1">
    <citation type="journal article" date="2012" name="Nature">
        <title>The tomato genome sequence provides insights into fleshy fruit evolution.</title>
        <authorList>
            <consortium name="Tomato Genome Consortium"/>
        </authorList>
    </citation>
    <scope>NUCLEOTIDE SEQUENCE [LARGE SCALE GENOMIC DNA]</scope>
    <source>
        <strain evidence="2">cv. Heinz 1706</strain>
    </source>
</reference>
<dbReference type="EnsemblPlants" id="Solyc07g052160.1.1">
    <property type="protein sequence ID" value="Solyc07g052160.1.1.1"/>
    <property type="gene ID" value="Solyc07g052160.1"/>
</dbReference>
<keyword evidence="1" id="KW-0472">Membrane</keyword>
<keyword evidence="1" id="KW-0812">Transmembrane</keyword>
<dbReference type="Gramene" id="Solyc07g052160.1.1">
    <property type="protein sequence ID" value="Solyc07g052160.1.1.1"/>
    <property type="gene ID" value="Solyc07g052160.1"/>
</dbReference>
<sequence length="89" mass="9923">MSCCGVFVIQVRRVIVVQFDPVSVSLAFILYVGALVVYAVSRKLLITEYQLGLFNALFGSGEFGIYRFQICEFELSVARVRSSCLFGLV</sequence>
<name>A0A3Q7HAY4_SOLLC</name>
<dbReference type="Proteomes" id="UP000004994">
    <property type="component" value="Chromosome 7"/>
</dbReference>
<dbReference type="PaxDb" id="4081-Solyc07g052160.1.1"/>
<accession>A0A3Q7HAY4</accession>
<dbReference type="InParanoid" id="A0A3Q7HAY4"/>
<evidence type="ECO:0000256" key="1">
    <source>
        <dbReference type="SAM" id="Phobius"/>
    </source>
</evidence>
<keyword evidence="1" id="KW-1133">Transmembrane helix</keyword>
<keyword evidence="3" id="KW-1185">Reference proteome</keyword>
<reference evidence="2" key="2">
    <citation type="submission" date="2019-01" db="UniProtKB">
        <authorList>
            <consortium name="EnsemblPlants"/>
        </authorList>
    </citation>
    <scope>IDENTIFICATION</scope>
    <source>
        <strain evidence="2">cv. Heinz 1706</strain>
    </source>
</reference>
<organism evidence="2">
    <name type="scientific">Solanum lycopersicum</name>
    <name type="common">Tomato</name>
    <name type="synonym">Lycopersicon esculentum</name>
    <dbReference type="NCBI Taxonomy" id="4081"/>
    <lineage>
        <taxon>Eukaryota</taxon>
        <taxon>Viridiplantae</taxon>
        <taxon>Streptophyta</taxon>
        <taxon>Embryophyta</taxon>
        <taxon>Tracheophyta</taxon>
        <taxon>Spermatophyta</taxon>
        <taxon>Magnoliopsida</taxon>
        <taxon>eudicotyledons</taxon>
        <taxon>Gunneridae</taxon>
        <taxon>Pentapetalae</taxon>
        <taxon>asterids</taxon>
        <taxon>lamiids</taxon>
        <taxon>Solanales</taxon>
        <taxon>Solanaceae</taxon>
        <taxon>Solanoideae</taxon>
        <taxon>Solaneae</taxon>
        <taxon>Solanum</taxon>
        <taxon>Solanum subgen. Lycopersicon</taxon>
    </lineage>
</organism>
<evidence type="ECO:0000313" key="2">
    <source>
        <dbReference type="EnsemblPlants" id="Solyc07g052160.1.1.1"/>
    </source>
</evidence>
<protein>
    <submittedName>
        <fullName evidence="2">Uncharacterized protein</fullName>
    </submittedName>
</protein>
<dbReference type="AlphaFoldDB" id="A0A3Q7HAY4"/>